<dbReference type="OrthoDB" id="9811118at2"/>
<name>N6UH26_9HYPH</name>
<dbReference type="AlphaFoldDB" id="N6UH26"/>
<organism evidence="2 3">
    <name type="scientific">Rhizobium freirei PRF 81</name>
    <dbReference type="NCBI Taxonomy" id="363754"/>
    <lineage>
        <taxon>Bacteria</taxon>
        <taxon>Pseudomonadati</taxon>
        <taxon>Pseudomonadota</taxon>
        <taxon>Alphaproteobacteria</taxon>
        <taxon>Hyphomicrobiales</taxon>
        <taxon>Rhizobiaceae</taxon>
        <taxon>Rhizobium/Agrobacterium group</taxon>
        <taxon>Rhizobium</taxon>
    </lineage>
</organism>
<dbReference type="PATRIC" id="fig|363754.4.peg.270"/>
<dbReference type="PIRSF" id="PIRSF003113">
    <property type="entry name" value="BolA"/>
    <property type="match status" value="1"/>
</dbReference>
<dbReference type="STRING" id="363754.RHSP_60921"/>
<dbReference type="EMBL" id="AQHN01000005">
    <property type="protein sequence ID" value="ENN89508.1"/>
    <property type="molecule type" value="Genomic_DNA"/>
</dbReference>
<protein>
    <submittedName>
        <fullName evidence="2">BolA family protein</fullName>
    </submittedName>
</protein>
<dbReference type="PANTHER" id="PTHR46230:SF7">
    <property type="entry name" value="BOLA-LIKE PROTEIN 1"/>
    <property type="match status" value="1"/>
</dbReference>
<dbReference type="Pfam" id="PF01722">
    <property type="entry name" value="BolA"/>
    <property type="match status" value="1"/>
</dbReference>
<proteinExistence type="inferred from homology"/>
<accession>N6UH26</accession>
<dbReference type="InterPro" id="IPR002634">
    <property type="entry name" value="BolA"/>
</dbReference>
<gene>
    <name evidence="2" type="ORF">RHSP_60921</name>
</gene>
<comment type="similarity">
    <text evidence="1">Belongs to the BolA/IbaG family.</text>
</comment>
<reference evidence="2 3" key="1">
    <citation type="journal article" date="2012" name="BMC Genomics">
        <title>Genomic basis of broad host range and environmental adaptability of Rhizobium tropici CIAT 899 and Rhizobium sp. PRF 81 which are used in inoculants for common bean (Phaseolus vulgaris L.).</title>
        <authorList>
            <person name="Ormeno-Orrillo E."/>
            <person name="Menna P."/>
            <person name="Almeida L.G."/>
            <person name="Ollero F.J."/>
            <person name="Nicolas M.F."/>
            <person name="Pains Rodrigues E."/>
            <person name="Shigueyoshi Nakatani A."/>
            <person name="Silva Batista J.S."/>
            <person name="Oliveira Chueire L.M."/>
            <person name="Souza R.C."/>
            <person name="Ribeiro Vasconcelos A.T."/>
            <person name="Megias M."/>
            <person name="Hungria M."/>
            <person name="Martinez-Romero E."/>
        </authorList>
    </citation>
    <scope>NUCLEOTIDE SEQUENCE [LARGE SCALE GENOMIC DNA]</scope>
    <source>
        <strain evidence="2 3">PRF 81</strain>
    </source>
</reference>
<dbReference type="PANTHER" id="PTHR46230">
    <property type="match status" value="1"/>
</dbReference>
<evidence type="ECO:0000256" key="1">
    <source>
        <dbReference type="RuleBase" id="RU003860"/>
    </source>
</evidence>
<dbReference type="InterPro" id="IPR036065">
    <property type="entry name" value="BolA-like_sf"/>
</dbReference>
<dbReference type="RefSeq" id="WP_004107731.1">
    <property type="nucleotide sequence ID" value="NZ_AQHN01000005.1"/>
</dbReference>
<comment type="caution">
    <text evidence="2">The sequence shown here is derived from an EMBL/GenBank/DDBJ whole genome shotgun (WGS) entry which is preliminary data.</text>
</comment>
<dbReference type="SUPFAM" id="SSF82657">
    <property type="entry name" value="BolA-like"/>
    <property type="match status" value="1"/>
</dbReference>
<evidence type="ECO:0000313" key="3">
    <source>
        <dbReference type="Proteomes" id="UP000012429"/>
    </source>
</evidence>
<keyword evidence="3" id="KW-1185">Reference proteome</keyword>
<dbReference type="Gene3D" id="3.30.300.90">
    <property type="entry name" value="BolA-like"/>
    <property type="match status" value="1"/>
</dbReference>
<dbReference type="Proteomes" id="UP000012429">
    <property type="component" value="Unassembled WGS sequence"/>
</dbReference>
<dbReference type="GO" id="GO:0016226">
    <property type="term" value="P:iron-sulfur cluster assembly"/>
    <property type="evidence" value="ECO:0007669"/>
    <property type="project" value="TreeGrafter"/>
</dbReference>
<sequence>METTLQSRIEAKLNLAFAPERLSVINESHLHAGHQPDMTGTGETHIRIRIVSAKFVGMPRLARHRAINELLKPELEAGLHALAVEPAAPGESVRW</sequence>
<evidence type="ECO:0000313" key="2">
    <source>
        <dbReference type="EMBL" id="ENN89508.1"/>
    </source>
</evidence>